<feature type="coiled-coil region" evidence="1">
    <location>
        <begin position="46"/>
        <end position="73"/>
    </location>
</feature>
<accession>A0A9W8IS94</accession>
<evidence type="ECO:0000256" key="1">
    <source>
        <dbReference type="SAM" id="Coils"/>
    </source>
</evidence>
<proteinExistence type="predicted"/>
<protein>
    <submittedName>
        <fullName evidence="2">Uncharacterized protein</fullName>
    </submittedName>
</protein>
<gene>
    <name evidence="2" type="ORF">H1R20_g15106</name>
</gene>
<sequence length="138" mass="16390">MVPLLQPKIVQLTIRYTDWWNWENNQALELTFAPGRNARAYLPNSCEKFLLELETTELMKDQLKQQVQLITRAKEHWKWPRMDGRCLVLDEEVPVKDWEWMGPTKFVEAPRGHAFTYAHHPSGDEMKYCVKILTFKLS</sequence>
<evidence type="ECO:0000313" key="2">
    <source>
        <dbReference type="EMBL" id="KAJ2921987.1"/>
    </source>
</evidence>
<keyword evidence="3" id="KW-1185">Reference proteome</keyword>
<dbReference type="AlphaFoldDB" id="A0A9W8IS94"/>
<feature type="non-terminal residue" evidence="2">
    <location>
        <position position="138"/>
    </location>
</feature>
<comment type="caution">
    <text evidence="2">The sequence shown here is derived from an EMBL/GenBank/DDBJ whole genome shotgun (WGS) entry which is preliminary data.</text>
</comment>
<reference evidence="2" key="1">
    <citation type="submission" date="2022-06" db="EMBL/GenBank/DDBJ databases">
        <title>Genome Sequence of Candolleomyces eurysporus.</title>
        <authorList>
            <person name="Buettner E."/>
        </authorList>
    </citation>
    <scope>NUCLEOTIDE SEQUENCE</scope>
    <source>
        <strain evidence="2">VTCC 930004</strain>
    </source>
</reference>
<evidence type="ECO:0000313" key="3">
    <source>
        <dbReference type="Proteomes" id="UP001140091"/>
    </source>
</evidence>
<dbReference type="EMBL" id="JANBPK010001526">
    <property type="protein sequence ID" value="KAJ2921987.1"/>
    <property type="molecule type" value="Genomic_DNA"/>
</dbReference>
<dbReference type="OrthoDB" id="288942at2759"/>
<organism evidence="2 3">
    <name type="scientific">Candolleomyces eurysporus</name>
    <dbReference type="NCBI Taxonomy" id="2828524"/>
    <lineage>
        <taxon>Eukaryota</taxon>
        <taxon>Fungi</taxon>
        <taxon>Dikarya</taxon>
        <taxon>Basidiomycota</taxon>
        <taxon>Agaricomycotina</taxon>
        <taxon>Agaricomycetes</taxon>
        <taxon>Agaricomycetidae</taxon>
        <taxon>Agaricales</taxon>
        <taxon>Agaricineae</taxon>
        <taxon>Psathyrellaceae</taxon>
        <taxon>Candolleomyces</taxon>
    </lineage>
</organism>
<dbReference type="Proteomes" id="UP001140091">
    <property type="component" value="Unassembled WGS sequence"/>
</dbReference>
<keyword evidence="1" id="KW-0175">Coiled coil</keyword>
<name>A0A9W8IS94_9AGAR</name>